<name>A0A1I4HA64_9FIRM</name>
<proteinExistence type="predicted"/>
<sequence>MKTEITQFWCGNDLNEHIIMLNGEFILTDSEIKKVVNLGNTIKDAKRKIEELGKNSNFLDFCRQD</sequence>
<organism evidence="1 2">
    <name type="scientific">Pelosinus propionicus DSM 13327</name>
    <dbReference type="NCBI Taxonomy" id="1123291"/>
    <lineage>
        <taxon>Bacteria</taxon>
        <taxon>Bacillati</taxon>
        <taxon>Bacillota</taxon>
        <taxon>Negativicutes</taxon>
        <taxon>Selenomonadales</taxon>
        <taxon>Sporomusaceae</taxon>
        <taxon>Pelosinus</taxon>
    </lineage>
</organism>
<dbReference type="AlphaFoldDB" id="A0A1I4HA64"/>
<keyword evidence="2" id="KW-1185">Reference proteome</keyword>
<dbReference type="RefSeq" id="WP_090932424.1">
    <property type="nucleotide sequence ID" value="NZ_FOTS01000003.1"/>
</dbReference>
<reference evidence="2" key="1">
    <citation type="submission" date="2016-10" db="EMBL/GenBank/DDBJ databases">
        <authorList>
            <person name="Varghese N."/>
            <person name="Submissions S."/>
        </authorList>
    </citation>
    <scope>NUCLEOTIDE SEQUENCE [LARGE SCALE GENOMIC DNA]</scope>
    <source>
        <strain evidence="2">DSM 13327</strain>
    </source>
</reference>
<evidence type="ECO:0000313" key="2">
    <source>
        <dbReference type="Proteomes" id="UP000199520"/>
    </source>
</evidence>
<dbReference type="Proteomes" id="UP000199520">
    <property type="component" value="Unassembled WGS sequence"/>
</dbReference>
<dbReference type="EMBL" id="FOTS01000003">
    <property type="protein sequence ID" value="SFL38336.1"/>
    <property type="molecule type" value="Genomic_DNA"/>
</dbReference>
<protein>
    <submittedName>
        <fullName evidence="1">Uncharacterized protein</fullName>
    </submittedName>
</protein>
<dbReference type="STRING" id="1123291.SAMN04490355_100324"/>
<gene>
    <name evidence="1" type="ORF">SAMN04490355_100324</name>
</gene>
<accession>A0A1I4HA64</accession>
<dbReference type="OrthoDB" id="1684018at2"/>
<evidence type="ECO:0000313" key="1">
    <source>
        <dbReference type="EMBL" id="SFL38336.1"/>
    </source>
</evidence>